<dbReference type="EMBL" id="JAAGVY010000009">
    <property type="protein sequence ID" value="NEN23202.1"/>
    <property type="molecule type" value="Genomic_DNA"/>
</dbReference>
<gene>
    <name evidence="3" type="ORF">G3O08_06780</name>
</gene>
<evidence type="ECO:0000313" key="4">
    <source>
        <dbReference type="Proteomes" id="UP000486602"/>
    </source>
</evidence>
<comment type="caution">
    <text evidence="3">The sequence shown here is derived from an EMBL/GenBank/DDBJ whole genome shotgun (WGS) entry which is preliminary data.</text>
</comment>
<dbReference type="PROSITE" id="PS50093">
    <property type="entry name" value="PKD"/>
    <property type="match status" value="2"/>
</dbReference>
<reference evidence="3 4" key="1">
    <citation type="submission" date="2020-02" db="EMBL/GenBank/DDBJ databases">
        <title>Out from the shadows clarifying the taxonomy of the family Cryomorphaceae and related taxa by utilizing the GTDB taxonomic framework.</title>
        <authorList>
            <person name="Bowman J.P."/>
        </authorList>
    </citation>
    <scope>NUCLEOTIDE SEQUENCE [LARGE SCALE GENOMIC DNA]</scope>
    <source>
        <strain evidence="3 4">QSSC 1-22</strain>
    </source>
</reference>
<evidence type="ECO:0000259" key="2">
    <source>
        <dbReference type="PROSITE" id="PS50093"/>
    </source>
</evidence>
<dbReference type="Gene3D" id="2.120.10.30">
    <property type="entry name" value="TolB, C-terminal domain"/>
    <property type="match status" value="1"/>
</dbReference>
<dbReference type="RefSeq" id="WP_163284189.1">
    <property type="nucleotide sequence ID" value="NZ_JAAGVY010000009.1"/>
</dbReference>
<dbReference type="AlphaFoldDB" id="A0A7K3WQN8"/>
<dbReference type="InterPro" id="IPR013783">
    <property type="entry name" value="Ig-like_fold"/>
</dbReference>
<dbReference type="InterPro" id="IPR032485">
    <property type="entry name" value="LRP1-like_beta_prop"/>
</dbReference>
<feature type="chain" id="PRO_5029641320" evidence="1">
    <location>
        <begin position="21"/>
        <end position="445"/>
    </location>
</feature>
<evidence type="ECO:0000313" key="3">
    <source>
        <dbReference type="EMBL" id="NEN23202.1"/>
    </source>
</evidence>
<dbReference type="Pfam" id="PF18911">
    <property type="entry name" value="PKD_4"/>
    <property type="match status" value="2"/>
</dbReference>
<dbReference type="SUPFAM" id="SSF63825">
    <property type="entry name" value="YWTD domain"/>
    <property type="match status" value="1"/>
</dbReference>
<sequence length="445" mass="47819">MKARLYFIFALIISAVVLFSCDKEEDTPPQSAAKFAANPTTAMVNEEIQFTNSSENATAFTWSFGDGTTSNAVSPKKSYNNVGVYLVSLVSTGAGGSTIQNLTVTIIPRASFTVENADNLLSNTPIQFTNTSEGATSYLWEFGDAQNSTSTEENPTFSYSTGGTYTVTLTATSAEGESSVSKEISLTEVSKEIFFIEYGNTIIKKLALDGSGTVSPFLDLTGLAGVGMAYDAANSKIYFSDFEVGMEGKIWRVNLDGSGLEELVGGIDDPYGIALDLSNGKIYWTDNAGNISRSNLDGSTVEIGIVNISGGGMRAIDLDVENNKMYFYEVIAEDLYVADLDGSNPTVLIAGVYGYGIKVDTVNDKIYFDEQNSETLIKANLDGSGQETFDDNGTRIYGMDIDNEAGVIYWTGRDSNEISKANLDGTGKEVLKDGLSSPRGMFLRK</sequence>
<dbReference type="PANTHER" id="PTHR46513:SF41">
    <property type="entry name" value="LOW-DENSITY LIPOPROTEIN RECEPTOR-RELATED PROTEIN"/>
    <property type="match status" value="1"/>
</dbReference>
<dbReference type="PROSITE" id="PS51257">
    <property type="entry name" value="PROKAR_LIPOPROTEIN"/>
    <property type="match status" value="1"/>
</dbReference>
<accession>A0A7K3WQN8</accession>
<organism evidence="3 4">
    <name type="scientific">Cryomorpha ignava</name>
    <dbReference type="NCBI Taxonomy" id="101383"/>
    <lineage>
        <taxon>Bacteria</taxon>
        <taxon>Pseudomonadati</taxon>
        <taxon>Bacteroidota</taxon>
        <taxon>Flavobacteriia</taxon>
        <taxon>Flavobacteriales</taxon>
        <taxon>Cryomorphaceae</taxon>
        <taxon>Cryomorpha</taxon>
    </lineage>
</organism>
<evidence type="ECO:0000256" key="1">
    <source>
        <dbReference type="SAM" id="SignalP"/>
    </source>
</evidence>
<dbReference type="InterPro" id="IPR000601">
    <property type="entry name" value="PKD_dom"/>
</dbReference>
<dbReference type="InterPro" id="IPR050778">
    <property type="entry name" value="Cueball_EGF_LRP_Nidogen"/>
</dbReference>
<dbReference type="SMART" id="SM00135">
    <property type="entry name" value="LY"/>
    <property type="match status" value="4"/>
</dbReference>
<feature type="domain" description="PKD" evidence="2">
    <location>
        <begin position="136"/>
        <end position="193"/>
    </location>
</feature>
<dbReference type="Proteomes" id="UP000486602">
    <property type="component" value="Unassembled WGS sequence"/>
</dbReference>
<name>A0A7K3WQN8_9FLAO</name>
<keyword evidence="4" id="KW-1185">Reference proteome</keyword>
<dbReference type="SMART" id="SM00089">
    <property type="entry name" value="PKD"/>
    <property type="match status" value="2"/>
</dbReference>
<keyword evidence="1" id="KW-0732">Signal</keyword>
<dbReference type="PROSITE" id="PS51120">
    <property type="entry name" value="LDLRB"/>
    <property type="match status" value="1"/>
</dbReference>
<dbReference type="InterPro" id="IPR022409">
    <property type="entry name" value="PKD/Chitinase_dom"/>
</dbReference>
<proteinExistence type="predicted"/>
<dbReference type="CDD" id="cd00146">
    <property type="entry name" value="PKD"/>
    <property type="match status" value="2"/>
</dbReference>
<dbReference type="InterPro" id="IPR011042">
    <property type="entry name" value="6-blade_b-propeller_TolB-like"/>
</dbReference>
<feature type="domain" description="PKD" evidence="2">
    <location>
        <begin position="52"/>
        <end position="106"/>
    </location>
</feature>
<dbReference type="Gene3D" id="2.60.40.10">
    <property type="entry name" value="Immunoglobulins"/>
    <property type="match status" value="2"/>
</dbReference>
<dbReference type="PANTHER" id="PTHR46513">
    <property type="entry name" value="VITELLOGENIN RECEPTOR-LIKE PROTEIN-RELATED-RELATED"/>
    <property type="match status" value="1"/>
</dbReference>
<dbReference type="Pfam" id="PF16472">
    <property type="entry name" value="DUF5050"/>
    <property type="match status" value="1"/>
</dbReference>
<dbReference type="SUPFAM" id="SSF49299">
    <property type="entry name" value="PKD domain"/>
    <property type="match status" value="2"/>
</dbReference>
<dbReference type="InterPro" id="IPR035986">
    <property type="entry name" value="PKD_dom_sf"/>
</dbReference>
<protein>
    <submittedName>
        <fullName evidence="3">PKD domain-containing protein</fullName>
    </submittedName>
</protein>
<feature type="signal peptide" evidence="1">
    <location>
        <begin position="1"/>
        <end position="20"/>
    </location>
</feature>
<dbReference type="InterPro" id="IPR000033">
    <property type="entry name" value="LDLR_classB_rpt"/>
</dbReference>